<dbReference type="Gene3D" id="2.40.170.20">
    <property type="entry name" value="TonB-dependent receptor, beta-barrel domain"/>
    <property type="match status" value="1"/>
</dbReference>
<dbReference type="Pfam" id="PF00593">
    <property type="entry name" value="TonB_dep_Rec_b-barrel"/>
    <property type="match status" value="1"/>
</dbReference>
<evidence type="ECO:0000256" key="14">
    <source>
        <dbReference type="PROSITE-ProRule" id="PRU01360"/>
    </source>
</evidence>
<dbReference type="SUPFAM" id="SSF56935">
    <property type="entry name" value="Porins"/>
    <property type="match status" value="1"/>
</dbReference>
<feature type="compositionally biased region" description="Polar residues" evidence="16">
    <location>
        <begin position="561"/>
        <end position="572"/>
    </location>
</feature>
<reference evidence="20 21" key="1">
    <citation type="submission" date="2018-09" db="EMBL/GenBank/DDBJ databases">
        <title>Draft genome of a novel serratia sp. strain with antifungal activity.</title>
        <authorList>
            <person name="Dichmann S.I."/>
            <person name="Park B.P."/>
            <person name="Pathiraja D."/>
            <person name="Choi I.-G."/>
            <person name="Stougaard P."/>
            <person name="Hennessy R.C."/>
        </authorList>
    </citation>
    <scope>NUCLEOTIDE SEQUENCE [LARGE SCALE GENOMIC DNA]</scope>
    <source>
        <strain evidence="20 21">S40</strain>
    </source>
</reference>
<evidence type="ECO:0000259" key="19">
    <source>
        <dbReference type="Pfam" id="PF07715"/>
    </source>
</evidence>
<gene>
    <name evidence="20" type="ORF">D4100_18825</name>
</gene>
<dbReference type="PANTHER" id="PTHR32552">
    <property type="entry name" value="FERRICHROME IRON RECEPTOR-RELATED"/>
    <property type="match status" value="1"/>
</dbReference>
<feature type="domain" description="TonB-dependent receptor-like beta-barrel" evidence="18">
    <location>
        <begin position="261"/>
        <end position="693"/>
    </location>
</feature>
<evidence type="ECO:0000256" key="13">
    <source>
        <dbReference type="ARBA" id="ARBA00023237"/>
    </source>
</evidence>
<accession>A0AA92X636</accession>
<dbReference type="NCBIfam" id="TIGR01783">
    <property type="entry name" value="TonB-siderophor"/>
    <property type="match status" value="1"/>
</dbReference>
<evidence type="ECO:0000256" key="4">
    <source>
        <dbReference type="ARBA" id="ARBA00022452"/>
    </source>
</evidence>
<name>A0AA92X636_9GAMM</name>
<keyword evidence="9" id="KW-0406">Ion transport</keyword>
<feature type="region of interest" description="Disordered" evidence="16">
    <location>
        <begin position="553"/>
        <end position="572"/>
    </location>
</feature>
<dbReference type="PROSITE" id="PS52016">
    <property type="entry name" value="TONB_DEPENDENT_REC_3"/>
    <property type="match status" value="1"/>
</dbReference>
<keyword evidence="6 14" id="KW-0812">Transmembrane</keyword>
<feature type="chain" id="PRO_5041701309" evidence="17">
    <location>
        <begin position="24"/>
        <end position="724"/>
    </location>
</feature>
<comment type="subcellular location">
    <subcellularLocation>
        <location evidence="1 14">Cell outer membrane</location>
        <topology evidence="1 14">Multi-pass membrane protein</topology>
    </subcellularLocation>
</comment>
<dbReference type="InterPro" id="IPR036942">
    <property type="entry name" value="Beta-barrel_TonB_sf"/>
</dbReference>
<feature type="signal peptide" evidence="17">
    <location>
        <begin position="1"/>
        <end position="23"/>
    </location>
</feature>
<dbReference type="CDD" id="cd01347">
    <property type="entry name" value="ligand_gated_channel"/>
    <property type="match status" value="1"/>
</dbReference>
<keyword evidence="12 20" id="KW-0675">Receptor</keyword>
<dbReference type="Pfam" id="PF07715">
    <property type="entry name" value="Plug"/>
    <property type="match status" value="1"/>
</dbReference>
<proteinExistence type="inferred from homology"/>
<keyword evidence="7 17" id="KW-0732">Signal</keyword>
<dbReference type="GO" id="GO:0038023">
    <property type="term" value="F:signaling receptor activity"/>
    <property type="evidence" value="ECO:0007669"/>
    <property type="project" value="InterPro"/>
</dbReference>
<evidence type="ECO:0000256" key="17">
    <source>
        <dbReference type="SAM" id="SignalP"/>
    </source>
</evidence>
<comment type="similarity">
    <text evidence="2 14 15">Belongs to the TonB-dependent receptor family.</text>
</comment>
<protein>
    <submittedName>
        <fullName evidence="20">TonB-dependent siderophore receptor</fullName>
    </submittedName>
</protein>
<evidence type="ECO:0000256" key="12">
    <source>
        <dbReference type="ARBA" id="ARBA00023170"/>
    </source>
</evidence>
<evidence type="ECO:0000313" key="20">
    <source>
        <dbReference type="EMBL" id="RJF54537.1"/>
    </source>
</evidence>
<evidence type="ECO:0000256" key="1">
    <source>
        <dbReference type="ARBA" id="ARBA00004571"/>
    </source>
</evidence>
<dbReference type="InterPro" id="IPR010105">
    <property type="entry name" value="TonB_sidphr_rcpt"/>
</dbReference>
<dbReference type="Gene3D" id="2.170.130.10">
    <property type="entry name" value="TonB-dependent receptor, plug domain"/>
    <property type="match status" value="1"/>
</dbReference>
<keyword evidence="3 14" id="KW-0813">Transport</keyword>
<keyword evidence="21" id="KW-1185">Reference proteome</keyword>
<dbReference type="GO" id="GO:0015891">
    <property type="term" value="P:siderophore transport"/>
    <property type="evidence" value="ECO:0007669"/>
    <property type="project" value="InterPro"/>
</dbReference>
<evidence type="ECO:0000259" key="18">
    <source>
        <dbReference type="Pfam" id="PF00593"/>
    </source>
</evidence>
<evidence type="ECO:0000256" key="6">
    <source>
        <dbReference type="ARBA" id="ARBA00022692"/>
    </source>
</evidence>
<dbReference type="InterPro" id="IPR037066">
    <property type="entry name" value="Plug_dom_sf"/>
</dbReference>
<keyword evidence="8" id="KW-0408">Iron</keyword>
<comment type="caution">
    <text evidence="20">The sequence shown here is derived from an EMBL/GenBank/DDBJ whole genome shotgun (WGS) entry which is preliminary data.</text>
</comment>
<evidence type="ECO:0000256" key="10">
    <source>
        <dbReference type="ARBA" id="ARBA00023077"/>
    </source>
</evidence>
<dbReference type="Proteomes" id="UP000284338">
    <property type="component" value="Unassembled WGS sequence"/>
</dbReference>
<evidence type="ECO:0000256" key="7">
    <source>
        <dbReference type="ARBA" id="ARBA00022729"/>
    </source>
</evidence>
<keyword evidence="13 14" id="KW-0998">Cell outer membrane</keyword>
<evidence type="ECO:0000256" key="15">
    <source>
        <dbReference type="RuleBase" id="RU003357"/>
    </source>
</evidence>
<dbReference type="InterPro" id="IPR000531">
    <property type="entry name" value="Beta-barrel_TonB"/>
</dbReference>
<dbReference type="AlphaFoldDB" id="A0AA92X636"/>
<keyword evidence="10 15" id="KW-0798">TonB box</keyword>
<dbReference type="GO" id="GO:0015344">
    <property type="term" value="F:siderophore uptake transmembrane transporter activity"/>
    <property type="evidence" value="ECO:0007669"/>
    <property type="project" value="TreeGrafter"/>
</dbReference>
<dbReference type="GO" id="GO:0009279">
    <property type="term" value="C:cell outer membrane"/>
    <property type="evidence" value="ECO:0007669"/>
    <property type="project" value="UniProtKB-SubCell"/>
</dbReference>
<evidence type="ECO:0000256" key="16">
    <source>
        <dbReference type="SAM" id="MobiDB-lite"/>
    </source>
</evidence>
<keyword evidence="4 14" id="KW-1134">Transmembrane beta strand</keyword>
<evidence type="ECO:0000256" key="2">
    <source>
        <dbReference type="ARBA" id="ARBA00009810"/>
    </source>
</evidence>
<evidence type="ECO:0000313" key="21">
    <source>
        <dbReference type="Proteomes" id="UP000284338"/>
    </source>
</evidence>
<dbReference type="InterPro" id="IPR012910">
    <property type="entry name" value="Plug_dom"/>
</dbReference>
<feature type="domain" description="TonB-dependent receptor plug" evidence="19">
    <location>
        <begin position="72"/>
        <end position="174"/>
    </location>
</feature>
<dbReference type="EMBL" id="QYYG01000006">
    <property type="protein sequence ID" value="RJF54537.1"/>
    <property type="molecule type" value="Genomic_DNA"/>
</dbReference>
<evidence type="ECO:0000256" key="5">
    <source>
        <dbReference type="ARBA" id="ARBA00022496"/>
    </source>
</evidence>
<dbReference type="FunFam" id="2.170.130.10:FF:000010">
    <property type="entry name" value="Ferripyoverdine receptor"/>
    <property type="match status" value="1"/>
</dbReference>
<evidence type="ECO:0000256" key="3">
    <source>
        <dbReference type="ARBA" id="ARBA00022448"/>
    </source>
</evidence>
<dbReference type="InterPro" id="IPR039426">
    <property type="entry name" value="TonB-dep_rcpt-like"/>
</dbReference>
<keyword evidence="5" id="KW-0410">Iron transport</keyword>
<evidence type="ECO:0000256" key="11">
    <source>
        <dbReference type="ARBA" id="ARBA00023136"/>
    </source>
</evidence>
<sequence length="724" mass="80166">MASFMIRLSGGALLCLPVMVAQAAGTEQAPRTQKEDTLEVVASPFSDDGSTENTGSYTTKQMTTATGLPLSIKDTPQSVSVITRQQMDDLNATSLKEILRWSTGVSESNYDSERSSFNYRGFSVDSYQYDGVPTFFDSGYSGGESEIDAITLDHVEIVRGAAGLLNGNGNPGAVINLVRKKASSLSPFARAELSAGSWDHYRTTVDVGTPLNDEGTVRVRIAAAGERSRSFMERHQERKGTLYGTLEADLSSNTLLRLGADYQQNRPKASTWGGALPTGWFSDGSEINWDRHYNGASDWSSWDTTLTTQFATLEHEFDNDWKGVANYTHSRQAFDAKMAMSLGGLIDPATWAVQPANPYSARYEGYRDQHAIDMKLNGDFTLLGRNHTFVVGSSSAWQHSYSTYRSATYSQQQFNGSLRDWNGGQGEPEWSDKMPQMDYRTRQIGIYSSADFSLTDRLDLVLGARFNSFKNTTTTTANKVTPFVGTVYKLTEQISAYASYTDIFKDQNLLDSNGRNLAPIEGVNKEVGIKAALLDDRLNVSLSAFRITQDNLGVQDESASDPDSLQQTYHESQGATSKGVEFELSGELAQGWNAQLGITHFSLKDKDKVNLNTEQPRTRINLFTTYQLTGALRDLTLGGGARWQSGVYANVTGANNGEFVERKAEQGSYVLFDAMARYKLTPQTSVQLNLNNVFDEKYYSQVNFYSTRNYGEPRNLMLTLKHEF</sequence>
<evidence type="ECO:0000256" key="8">
    <source>
        <dbReference type="ARBA" id="ARBA00023004"/>
    </source>
</evidence>
<keyword evidence="11 14" id="KW-0472">Membrane</keyword>
<dbReference type="RefSeq" id="WP_119804991.1">
    <property type="nucleotide sequence ID" value="NZ_QYYG01000006.1"/>
</dbReference>
<organism evidence="20 21">
    <name type="scientific">Serratia inhibens</name>
    <dbReference type="NCBI Taxonomy" id="2338073"/>
    <lineage>
        <taxon>Bacteria</taxon>
        <taxon>Pseudomonadati</taxon>
        <taxon>Pseudomonadota</taxon>
        <taxon>Gammaproteobacteria</taxon>
        <taxon>Enterobacterales</taxon>
        <taxon>Yersiniaceae</taxon>
        <taxon>Serratia</taxon>
    </lineage>
</organism>
<dbReference type="PANTHER" id="PTHR32552:SF74">
    <property type="entry name" value="HYDROXAMATE SIDEROPHORE RECEPTOR FHUE"/>
    <property type="match status" value="1"/>
</dbReference>
<evidence type="ECO:0000256" key="9">
    <source>
        <dbReference type="ARBA" id="ARBA00023065"/>
    </source>
</evidence>